<feature type="non-terminal residue" evidence="2">
    <location>
        <position position="155"/>
    </location>
</feature>
<feature type="non-terminal residue" evidence="2">
    <location>
        <position position="1"/>
    </location>
</feature>
<comment type="caution">
    <text evidence="2">The sequence shown here is derived from an EMBL/GenBank/DDBJ whole genome shotgun (WGS) entry which is preliminary data.</text>
</comment>
<sequence>TACARRRVVRAALAHDDQLERGQQRNRFFHRLDFQCLVAWQYSDDQRCGLGQRGHDQYGLVPCDFYGHLHGGPRDLSAMLCDFHSLSEIPPGEGDAPGPGRGTRRLGAPHRASLSPCCARAARRLAALRRGHRVAHLSEAANDGARAASARHPAS</sequence>
<evidence type="ECO:0000313" key="3">
    <source>
        <dbReference type="Proteomes" id="UP001189429"/>
    </source>
</evidence>
<proteinExistence type="predicted"/>
<feature type="region of interest" description="Disordered" evidence="1">
    <location>
        <begin position="136"/>
        <end position="155"/>
    </location>
</feature>
<organism evidence="2 3">
    <name type="scientific">Prorocentrum cordatum</name>
    <dbReference type="NCBI Taxonomy" id="2364126"/>
    <lineage>
        <taxon>Eukaryota</taxon>
        <taxon>Sar</taxon>
        <taxon>Alveolata</taxon>
        <taxon>Dinophyceae</taxon>
        <taxon>Prorocentrales</taxon>
        <taxon>Prorocentraceae</taxon>
        <taxon>Prorocentrum</taxon>
    </lineage>
</organism>
<name>A0ABN9XC70_9DINO</name>
<keyword evidence="3" id="KW-1185">Reference proteome</keyword>
<feature type="compositionally biased region" description="Low complexity" evidence="1">
    <location>
        <begin position="140"/>
        <end position="155"/>
    </location>
</feature>
<dbReference type="EMBL" id="CAUYUJ010020286">
    <property type="protein sequence ID" value="CAK0897164.1"/>
    <property type="molecule type" value="Genomic_DNA"/>
</dbReference>
<reference evidence="2" key="1">
    <citation type="submission" date="2023-10" db="EMBL/GenBank/DDBJ databases">
        <authorList>
            <person name="Chen Y."/>
            <person name="Shah S."/>
            <person name="Dougan E. K."/>
            <person name="Thang M."/>
            <person name="Chan C."/>
        </authorList>
    </citation>
    <scope>NUCLEOTIDE SEQUENCE [LARGE SCALE GENOMIC DNA]</scope>
</reference>
<protein>
    <submittedName>
        <fullName evidence="2">Uncharacterized protein</fullName>
    </submittedName>
</protein>
<accession>A0ABN9XC70</accession>
<gene>
    <name evidence="2" type="ORF">PCOR1329_LOCUS75423</name>
</gene>
<feature type="region of interest" description="Disordered" evidence="1">
    <location>
        <begin position="90"/>
        <end position="109"/>
    </location>
</feature>
<evidence type="ECO:0000313" key="2">
    <source>
        <dbReference type="EMBL" id="CAK0897164.1"/>
    </source>
</evidence>
<dbReference type="Proteomes" id="UP001189429">
    <property type="component" value="Unassembled WGS sequence"/>
</dbReference>
<evidence type="ECO:0000256" key="1">
    <source>
        <dbReference type="SAM" id="MobiDB-lite"/>
    </source>
</evidence>